<feature type="compositionally biased region" description="Acidic residues" evidence="1">
    <location>
        <begin position="298"/>
        <end position="307"/>
    </location>
</feature>
<feature type="compositionally biased region" description="Basic and acidic residues" evidence="1">
    <location>
        <begin position="308"/>
        <end position="320"/>
    </location>
</feature>
<feature type="compositionally biased region" description="Basic and acidic residues" evidence="1">
    <location>
        <begin position="509"/>
        <end position="528"/>
    </location>
</feature>
<feature type="compositionally biased region" description="Basic and acidic residues" evidence="1">
    <location>
        <begin position="818"/>
        <end position="847"/>
    </location>
</feature>
<name>A0ABZ1CXE3_9TREE</name>
<feature type="transmembrane region" description="Helical" evidence="2">
    <location>
        <begin position="219"/>
        <end position="239"/>
    </location>
</feature>
<proteinExistence type="predicted"/>
<evidence type="ECO:0000313" key="3">
    <source>
        <dbReference type="EMBL" id="WRT65839.1"/>
    </source>
</evidence>
<reference evidence="3 4" key="1">
    <citation type="submission" date="2024-01" db="EMBL/GenBank/DDBJ databases">
        <title>Comparative genomics of Cryptococcus and Kwoniella reveals pathogenesis evolution and contrasting modes of karyotype evolution via chromosome fusion or intercentromeric recombination.</title>
        <authorList>
            <person name="Coelho M.A."/>
            <person name="David-Palma M."/>
            <person name="Shea T."/>
            <person name="Bowers K."/>
            <person name="McGinley-Smith S."/>
            <person name="Mohammad A.W."/>
            <person name="Gnirke A."/>
            <person name="Yurkov A.M."/>
            <person name="Nowrousian M."/>
            <person name="Sun S."/>
            <person name="Cuomo C.A."/>
            <person name="Heitman J."/>
        </authorList>
    </citation>
    <scope>NUCLEOTIDE SEQUENCE [LARGE SCALE GENOMIC DNA]</scope>
    <source>
        <strain evidence="3">CBS 11374</strain>
    </source>
</reference>
<keyword evidence="2" id="KW-0472">Membrane</keyword>
<organism evidence="3 4">
    <name type="scientific">Kwoniella shivajii</name>
    <dbReference type="NCBI Taxonomy" id="564305"/>
    <lineage>
        <taxon>Eukaryota</taxon>
        <taxon>Fungi</taxon>
        <taxon>Dikarya</taxon>
        <taxon>Basidiomycota</taxon>
        <taxon>Agaricomycotina</taxon>
        <taxon>Tremellomycetes</taxon>
        <taxon>Tremellales</taxon>
        <taxon>Cryptococcaceae</taxon>
        <taxon>Kwoniella</taxon>
    </lineage>
</organism>
<feature type="region of interest" description="Disordered" evidence="1">
    <location>
        <begin position="388"/>
        <end position="454"/>
    </location>
</feature>
<keyword evidence="2" id="KW-1133">Transmembrane helix</keyword>
<sequence>MPVPSLTWIGYNAVRLTAVIFLGWALAAQFIAISGDISGYSDALSIQAAASSDGTTTSSKTSLVPGITSSSSKNPYAAPSVKATSATTSAPIGGSTASHKRRGIPVLAEDVQSVKRDLKPIRKRENDDALQVGEGSWGMSSIPRQPGGLVFAILSRLLIASTLAALVLGQLAWPEMFVYQNLPWLGPQSTPIWLGLVQVVVAIENLRVYAKATTLLPSWGLLAIGLTNFTIGGVLLFLGRKLPKHPAPPLYFNLSVRPLYFLPPPKCYHEILHPSHSKRDPEHGMKNLPPSNSHSIGLDDENEDHDFDGDGDKYSIHSEDQLPIQAQHQKPKPSSHPGSEENVEKSYTDVRKGGYPTFSGGGMTDPMRQVPTGFIERTKDGRKIEFISEDGKSTKAPQPHRSNSPPTSYKHPKNEVKIDRKQLPPRGQSRTRALTADIPPSRFEERDKTQRARADSVDTLTLIARGKTLEESVICNSREANEMSNGREAQMGRSKTLSSMTFGPVSSHRTRESERPVPKIPLREKPERQSSASTISATREMGPRFPFPPSRKVVSIDGHATGDGATSPNKISVARGLVMEPKGPKPPLRSGSKRDQVRKADSTNALGVSQDRSMIKNVQQEDSNESKQVEFDRPETKKSSRKIHPSKGYKSGDVRNGKSPLILRSPETPAAVTPLRRSSSTESPRNRTTSSASSTSPKHKSSQRPRKRSATLAAPVPLQPSLSLKRSSSSRSTRGAKTARGVRFNLSPARESDEDSQWSDSEEGEVRELAPKGRISILSTAAQGVMTVGTPRSTMERPESFSIDDVSPDDFIYTTHSGSERNTVKNSHDLSTEDMKDLTDRGKRRGETGILGGGYLNGGKENAKI</sequence>
<keyword evidence="4" id="KW-1185">Reference proteome</keyword>
<keyword evidence="2" id="KW-0812">Transmembrane</keyword>
<feature type="transmembrane region" description="Helical" evidence="2">
    <location>
        <begin position="192"/>
        <end position="210"/>
    </location>
</feature>
<feature type="compositionally biased region" description="Basic and acidic residues" evidence="1">
    <location>
        <begin position="412"/>
        <end position="422"/>
    </location>
</feature>
<dbReference type="GeneID" id="87954921"/>
<gene>
    <name evidence="3" type="ORF">IL334_002790</name>
</gene>
<feature type="region of interest" description="Disordered" evidence="1">
    <location>
        <begin position="272"/>
        <end position="369"/>
    </location>
</feature>
<evidence type="ECO:0000313" key="4">
    <source>
        <dbReference type="Proteomes" id="UP001329825"/>
    </source>
</evidence>
<feature type="compositionally biased region" description="Basic residues" evidence="1">
    <location>
        <begin position="697"/>
        <end position="709"/>
    </location>
</feature>
<protein>
    <submittedName>
        <fullName evidence="3">Uncharacterized protein</fullName>
    </submittedName>
</protein>
<evidence type="ECO:0000256" key="2">
    <source>
        <dbReference type="SAM" id="Phobius"/>
    </source>
</evidence>
<feature type="compositionally biased region" description="Acidic residues" evidence="1">
    <location>
        <begin position="752"/>
        <end position="763"/>
    </location>
</feature>
<feature type="compositionally biased region" description="Basic and acidic residues" evidence="1">
    <location>
        <begin position="592"/>
        <end position="601"/>
    </location>
</feature>
<feature type="region of interest" description="Disordered" evidence="1">
    <location>
        <begin position="814"/>
        <end position="865"/>
    </location>
</feature>
<feature type="compositionally biased region" description="Basic and acidic residues" evidence="1">
    <location>
        <begin position="338"/>
        <end position="352"/>
    </location>
</feature>
<feature type="transmembrane region" description="Helical" evidence="2">
    <location>
        <begin position="149"/>
        <end position="172"/>
    </location>
</feature>
<evidence type="ECO:0000256" key="1">
    <source>
        <dbReference type="SAM" id="MobiDB-lite"/>
    </source>
</evidence>
<dbReference type="Proteomes" id="UP001329825">
    <property type="component" value="Chromosome 3"/>
</dbReference>
<accession>A0ABZ1CXE3</accession>
<feature type="compositionally biased region" description="Basic and acidic residues" evidence="1">
    <location>
        <begin position="442"/>
        <end position="454"/>
    </location>
</feature>
<feature type="compositionally biased region" description="Basic and acidic residues" evidence="1">
    <location>
        <begin position="272"/>
        <end position="285"/>
    </location>
</feature>
<feature type="region of interest" description="Disordered" evidence="1">
    <location>
        <begin position="478"/>
        <end position="769"/>
    </location>
</feature>
<feature type="compositionally biased region" description="Low complexity" evidence="1">
    <location>
        <begin position="686"/>
        <end position="696"/>
    </location>
</feature>
<feature type="region of interest" description="Disordered" evidence="1">
    <location>
        <begin position="51"/>
        <end position="101"/>
    </location>
</feature>
<dbReference type="EMBL" id="CP141883">
    <property type="protein sequence ID" value="WRT65839.1"/>
    <property type="molecule type" value="Genomic_DNA"/>
</dbReference>
<feature type="transmembrane region" description="Helical" evidence="2">
    <location>
        <begin position="12"/>
        <end position="33"/>
    </location>
</feature>
<feature type="compositionally biased region" description="Basic and acidic residues" evidence="1">
    <location>
        <begin position="624"/>
        <end position="638"/>
    </location>
</feature>
<feature type="compositionally biased region" description="Low complexity" evidence="1">
    <location>
        <begin position="721"/>
        <end position="739"/>
    </location>
</feature>
<dbReference type="RefSeq" id="XP_062790579.1">
    <property type="nucleotide sequence ID" value="XM_062934528.1"/>
</dbReference>
<feature type="compositionally biased region" description="Polar residues" evidence="1">
    <location>
        <begin position="602"/>
        <end position="621"/>
    </location>
</feature>
<feature type="compositionally biased region" description="Low complexity" evidence="1">
    <location>
        <begin position="51"/>
        <end position="62"/>
    </location>
</feature>